<evidence type="ECO:0000313" key="3">
    <source>
        <dbReference type="Proteomes" id="UP001583193"/>
    </source>
</evidence>
<protein>
    <submittedName>
        <fullName evidence="2">Uncharacterized protein</fullName>
    </submittedName>
</protein>
<evidence type="ECO:0000256" key="1">
    <source>
        <dbReference type="SAM" id="MobiDB-lite"/>
    </source>
</evidence>
<evidence type="ECO:0000313" key="2">
    <source>
        <dbReference type="EMBL" id="KAL1881534.1"/>
    </source>
</evidence>
<dbReference type="PANTHER" id="PTHR42345:SF2">
    <property type="entry name" value="HELICASE-LIKE PROTEIN"/>
    <property type="match status" value="1"/>
</dbReference>
<dbReference type="PANTHER" id="PTHR42345">
    <property type="entry name" value="TPR_REGION DOMAIN-CONTAINING PROTEIN"/>
    <property type="match status" value="1"/>
</dbReference>
<proteinExistence type="predicted"/>
<feature type="compositionally biased region" description="Basic and acidic residues" evidence="1">
    <location>
        <begin position="96"/>
        <end position="106"/>
    </location>
</feature>
<accession>A0ABR3Y0K2</accession>
<comment type="caution">
    <text evidence="2">The sequence shown here is derived from an EMBL/GenBank/DDBJ whole genome shotgun (WGS) entry which is preliminary data.</text>
</comment>
<reference evidence="2 3" key="1">
    <citation type="journal article" date="2024" name="IMA Fungus">
        <title>IMA Genome - F19 : A genome assembly and annotation guide to empower mycologists, including annotated draft genome sequences of Ceratocystis pirilliformis, Diaporthe australafricana, Fusarium ophioides, Paecilomyces lecythidis, and Sporothrix stenoceras.</title>
        <authorList>
            <person name="Aylward J."/>
            <person name="Wilson A.M."/>
            <person name="Visagie C.M."/>
            <person name="Spraker J."/>
            <person name="Barnes I."/>
            <person name="Buitendag C."/>
            <person name="Ceriani C."/>
            <person name="Del Mar Angel L."/>
            <person name="du Plessis D."/>
            <person name="Fuchs T."/>
            <person name="Gasser K."/>
            <person name="Kramer D."/>
            <person name="Li W."/>
            <person name="Munsamy K."/>
            <person name="Piso A."/>
            <person name="Price J.L."/>
            <person name="Sonnekus B."/>
            <person name="Thomas C."/>
            <person name="van der Nest A."/>
            <person name="van Dijk A."/>
            <person name="van Heerden A."/>
            <person name="van Vuuren N."/>
            <person name="Yilmaz N."/>
            <person name="Duong T.A."/>
            <person name="van der Merwe N.A."/>
            <person name="Wingfield M.J."/>
            <person name="Wingfield B.D."/>
        </authorList>
    </citation>
    <scope>NUCLEOTIDE SEQUENCE [LARGE SCALE GENOMIC DNA]</scope>
    <source>
        <strain evidence="2 3">CMW 18167</strain>
    </source>
</reference>
<dbReference type="EMBL" id="JAVDPF010000007">
    <property type="protein sequence ID" value="KAL1881534.1"/>
    <property type="molecule type" value="Genomic_DNA"/>
</dbReference>
<sequence>MPLFQGGNKSPAVRPAASESSENETGRRGFMKRLSHLERSRSPENVSPVRMSLLSRLRSGSGGTGGSTGSSHPPPKDKENTAHNDIPLAVDIQIPKDESDNHHDSDDSPSPPSSSPPSFMGEPKQPTNIHDAMELALSATEKPVSDTSKHHHNVSHLTRWDLKHIFSGAPHFMLEKGRNDYWYPQVLFPWDLHVTMIQDLWDMQPLMHPSFTLSTLHAHLPVPDEWAKKGHTMMWKTDRRKSSVIRRASFDVGVFEFPNMLSMNGKEPGSVGFRYYLELPVADNRKYKGPLVPKGTDFQRITALPVSEAFHIMERLSSPYSECNKDIVHDRQKLLMEGPPGWKRIGIRDFTIESVVKRLQELKKLRREILVERSAETVLDKESTRSMFDNLFTKFLYPPIKVYDYLDRYSLKTQIEVLTEVLATKGAWFDFSLTEWRMRIGQILWEMSPHPGGDYLSAKDCSPEHYRVLSERGLERKWFLLQILLAAELLIRVDAVVRLDILEESKDIILTVQDIERFDKLRSGKVDWDLILARRFFDNVDVQHYQHLPAHRDAEQGAAQERPVGRHGLLKRIGSYRHRDTPVTSADLESAWDYVLIPHRPAKQLHGLLIFAQNIEWPGTDELKQRLNAKFESGGSSMNASIYASPVHNTLPERYAQTLDRSEMYRKSPSRRLLLLQWPQSDSKDASYEHDVGGWMSRTWFSGLVLPGESISHFLMATVLENDPKAMKALGPLANLYGGFVYDDKSWWSKMSIVGRVLSCLDNTTGCMGWMKSHVVPRDVHTGELLRDTWLEVEMREVPQKSQKPRIQHGTQLALQSTPLGIGALSSDTFSLPVDQPVTDTTVITFEGLFLSRKPEQETMQDGITVAKKAYVAFRLTNAAASKATILSFPLTYNTHFVSSYACLPPHGYATKSRNPSPDKTTEQSTATGRSSGHAAANRLPGHPLHTSYPYRYIPLSSLSDIGASALPSRHNDNIKNYNKNHKGPEPPLPETWILDARGEKDREAFARAWCASVGTSAVISRVGRTCIACSVREAKAVDVGIVIRVGER</sequence>
<gene>
    <name evidence="2" type="ORF">Plec18167_003130</name>
</gene>
<name>A0ABR3Y0K2_9EURO</name>
<feature type="region of interest" description="Disordered" evidence="1">
    <location>
        <begin position="909"/>
        <end position="943"/>
    </location>
</feature>
<dbReference type="Proteomes" id="UP001583193">
    <property type="component" value="Unassembled WGS sequence"/>
</dbReference>
<feature type="region of interest" description="Disordered" evidence="1">
    <location>
        <begin position="96"/>
        <end position="126"/>
    </location>
</feature>
<keyword evidence="3" id="KW-1185">Reference proteome</keyword>
<feature type="region of interest" description="Disordered" evidence="1">
    <location>
        <begin position="1"/>
        <end position="82"/>
    </location>
</feature>
<organism evidence="2 3">
    <name type="scientific">Paecilomyces lecythidis</name>
    <dbReference type="NCBI Taxonomy" id="3004212"/>
    <lineage>
        <taxon>Eukaryota</taxon>
        <taxon>Fungi</taxon>
        <taxon>Dikarya</taxon>
        <taxon>Ascomycota</taxon>
        <taxon>Pezizomycotina</taxon>
        <taxon>Eurotiomycetes</taxon>
        <taxon>Eurotiomycetidae</taxon>
        <taxon>Eurotiales</taxon>
        <taxon>Thermoascaceae</taxon>
        <taxon>Paecilomyces</taxon>
    </lineage>
</organism>
<feature type="compositionally biased region" description="Polar residues" evidence="1">
    <location>
        <begin position="912"/>
        <end position="931"/>
    </location>
</feature>